<organism evidence="2 3">
    <name type="scientific">Synaphobranchus kaupii</name>
    <name type="common">Kaup's arrowtooth eel</name>
    <dbReference type="NCBI Taxonomy" id="118154"/>
    <lineage>
        <taxon>Eukaryota</taxon>
        <taxon>Metazoa</taxon>
        <taxon>Chordata</taxon>
        <taxon>Craniata</taxon>
        <taxon>Vertebrata</taxon>
        <taxon>Euteleostomi</taxon>
        <taxon>Actinopterygii</taxon>
        <taxon>Neopterygii</taxon>
        <taxon>Teleostei</taxon>
        <taxon>Anguilliformes</taxon>
        <taxon>Synaphobranchidae</taxon>
        <taxon>Synaphobranchus</taxon>
    </lineage>
</organism>
<feature type="region of interest" description="Disordered" evidence="1">
    <location>
        <begin position="1"/>
        <end position="53"/>
    </location>
</feature>
<name>A0A9Q1EUY6_SYNKA</name>
<evidence type="ECO:0000313" key="3">
    <source>
        <dbReference type="Proteomes" id="UP001152622"/>
    </source>
</evidence>
<accession>A0A9Q1EUY6</accession>
<feature type="compositionally biased region" description="Low complexity" evidence="1">
    <location>
        <begin position="7"/>
        <end position="20"/>
    </location>
</feature>
<dbReference type="Proteomes" id="UP001152622">
    <property type="component" value="Chromosome 12"/>
</dbReference>
<reference evidence="2" key="1">
    <citation type="journal article" date="2023" name="Science">
        <title>Genome structures resolve the early diversification of teleost fishes.</title>
        <authorList>
            <person name="Parey E."/>
            <person name="Louis A."/>
            <person name="Montfort J."/>
            <person name="Bouchez O."/>
            <person name="Roques C."/>
            <person name="Iampietro C."/>
            <person name="Lluch J."/>
            <person name="Castinel A."/>
            <person name="Donnadieu C."/>
            <person name="Desvignes T."/>
            <person name="Floi Bucao C."/>
            <person name="Jouanno E."/>
            <person name="Wen M."/>
            <person name="Mejri S."/>
            <person name="Dirks R."/>
            <person name="Jansen H."/>
            <person name="Henkel C."/>
            <person name="Chen W.J."/>
            <person name="Zahm M."/>
            <person name="Cabau C."/>
            <person name="Klopp C."/>
            <person name="Thompson A.W."/>
            <person name="Robinson-Rechavi M."/>
            <person name="Braasch I."/>
            <person name="Lecointre G."/>
            <person name="Bobe J."/>
            <person name="Postlethwait J.H."/>
            <person name="Berthelot C."/>
            <person name="Roest Crollius H."/>
            <person name="Guiguen Y."/>
        </authorList>
    </citation>
    <scope>NUCLEOTIDE SEQUENCE</scope>
    <source>
        <strain evidence="2">WJC10195</strain>
    </source>
</reference>
<feature type="compositionally biased region" description="Polar residues" evidence="1">
    <location>
        <begin position="23"/>
        <end position="34"/>
    </location>
</feature>
<dbReference type="AlphaFoldDB" id="A0A9Q1EUY6"/>
<protein>
    <submittedName>
        <fullName evidence="2">Uncharacterized protein</fullName>
    </submittedName>
</protein>
<feature type="compositionally biased region" description="Basic and acidic residues" evidence="1">
    <location>
        <begin position="143"/>
        <end position="163"/>
    </location>
</feature>
<proteinExistence type="predicted"/>
<evidence type="ECO:0000256" key="1">
    <source>
        <dbReference type="SAM" id="MobiDB-lite"/>
    </source>
</evidence>
<dbReference type="EMBL" id="JAINUF010000012">
    <property type="protein sequence ID" value="KAJ8345531.1"/>
    <property type="molecule type" value="Genomic_DNA"/>
</dbReference>
<evidence type="ECO:0000313" key="2">
    <source>
        <dbReference type="EMBL" id="KAJ8345531.1"/>
    </source>
</evidence>
<gene>
    <name evidence="2" type="ORF">SKAU_G00297240</name>
</gene>
<sequence>MRSNYDGNAARNRAGNAARNLPSEAQTASGTGDSSAAGPPRNLISLPARPRSRVPGTAAAYAAHGYEITHTTLLLLLKGQTHTDGKAVMSGLGNWRQGDSPPLGQMRPSTTHLSVAIWWGPQAGGVGGLDCRIGNSFHNDSGPAEHLHSDIPKASKGGVRTER</sequence>
<keyword evidence="3" id="KW-1185">Reference proteome</keyword>
<feature type="region of interest" description="Disordered" evidence="1">
    <location>
        <begin position="140"/>
        <end position="163"/>
    </location>
</feature>
<comment type="caution">
    <text evidence="2">The sequence shown here is derived from an EMBL/GenBank/DDBJ whole genome shotgun (WGS) entry which is preliminary data.</text>
</comment>